<dbReference type="EMBL" id="CP118615">
    <property type="protein sequence ID" value="WDZ85200.1"/>
    <property type="molecule type" value="Genomic_DNA"/>
</dbReference>
<name>A0ABY7ZQP0_9ACTN</name>
<dbReference type="RefSeq" id="WP_275031897.1">
    <property type="nucleotide sequence ID" value="NZ_CP118615.1"/>
</dbReference>
<dbReference type="InterPro" id="IPR015815">
    <property type="entry name" value="HIBADH-related"/>
</dbReference>
<dbReference type="Pfam" id="PF21761">
    <property type="entry name" value="RedAm-like_C"/>
    <property type="match status" value="1"/>
</dbReference>
<accession>A0ABY7ZQP0</accession>
<evidence type="ECO:0000313" key="6">
    <source>
        <dbReference type="Proteomes" id="UP001219605"/>
    </source>
</evidence>
<evidence type="ECO:0000256" key="2">
    <source>
        <dbReference type="ARBA" id="ARBA00023002"/>
    </source>
</evidence>
<feature type="domain" description="NADPH-dependent reductive aminase-like C-terminal" evidence="4">
    <location>
        <begin position="167"/>
        <end position="291"/>
    </location>
</feature>
<dbReference type="Gene3D" id="3.40.50.720">
    <property type="entry name" value="NAD(P)-binding Rossmann-like Domain"/>
    <property type="match status" value="1"/>
</dbReference>
<dbReference type="Pfam" id="PF03446">
    <property type="entry name" value="NAD_binding_2"/>
    <property type="match status" value="1"/>
</dbReference>
<sequence>MSEHEPDPRTPVAVLGLGPMGQALAGALLAAGVPTIVWNRSPARAEPLVARGATAAPTVPAAVRQARLLIVCLLDPEAVRSVLARHDNWTGRTLVDLTSGRPDTARHLARWADDQGVDLLAGAILTPTPTIGTPAATILCSGSRSAFDTSLPALTALGGQPTYLGTDPGSAAAYDVALLDLFATTVSGLTHALALASAEGLAPAAFARYASGMGGMLGEMAGRFAEQLDAGHFPGDRSTIASASSGINHVIEVAETHGLDTGVLRAARRVIDRAVTAGHGQDGLARLARCLTPTTGH</sequence>
<keyword evidence="6" id="KW-1185">Reference proteome</keyword>
<gene>
    <name evidence="5" type="ORF">PVK37_01660</name>
</gene>
<dbReference type="InterPro" id="IPR051265">
    <property type="entry name" value="HIBADH-related_NP60_sf"/>
</dbReference>
<proteinExistence type="inferred from homology"/>
<dbReference type="InterPro" id="IPR008927">
    <property type="entry name" value="6-PGluconate_DH-like_C_sf"/>
</dbReference>
<dbReference type="InterPro" id="IPR036291">
    <property type="entry name" value="NAD(P)-bd_dom_sf"/>
</dbReference>
<dbReference type="Gene3D" id="1.10.1040.10">
    <property type="entry name" value="N-(1-d-carboxylethyl)-l-norvaline Dehydrogenase, domain 2"/>
    <property type="match status" value="1"/>
</dbReference>
<dbReference type="SUPFAM" id="SSF51735">
    <property type="entry name" value="NAD(P)-binding Rossmann-fold domains"/>
    <property type="match status" value="1"/>
</dbReference>
<evidence type="ECO:0000259" key="4">
    <source>
        <dbReference type="Pfam" id="PF21761"/>
    </source>
</evidence>
<dbReference type="PANTHER" id="PTHR43580">
    <property type="entry name" value="OXIDOREDUCTASE GLYR1-RELATED"/>
    <property type="match status" value="1"/>
</dbReference>
<dbReference type="InterPro" id="IPR006115">
    <property type="entry name" value="6PGDH_NADP-bd"/>
</dbReference>
<evidence type="ECO:0000313" key="5">
    <source>
        <dbReference type="EMBL" id="WDZ85200.1"/>
    </source>
</evidence>
<evidence type="ECO:0000256" key="1">
    <source>
        <dbReference type="ARBA" id="ARBA00009080"/>
    </source>
</evidence>
<protein>
    <submittedName>
        <fullName evidence="5">NAD(P)-binding domain-containing protein</fullName>
    </submittedName>
</protein>
<dbReference type="InterPro" id="IPR013328">
    <property type="entry name" value="6PGD_dom2"/>
</dbReference>
<dbReference type="Proteomes" id="UP001219605">
    <property type="component" value="Chromosome"/>
</dbReference>
<feature type="domain" description="6-phosphogluconate dehydrogenase NADP-binding" evidence="3">
    <location>
        <begin position="12"/>
        <end position="165"/>
    </location>
</feature>
<keyword evidence="2" id="KW-0560">Oxidoreductase</keyword>
<dbReference type="PIRSF" id="PIRSF000103">
    <property type="entry name" value="HIBADH"/>
    <property type="match status" value="1"/>
</dbReference>
<evidence type="ECO:0000259" key="3">
    <source>
        <dbReference type="Pfam" id="PF03446"/>
    </source>
</evidence>
<dbReference type="SUPFAM" id="SSF48179">
    <property type="entry name" value="6-phosphogluconate dehydrogenase C-terminal domain-like"/>
    <property type="match status" value="1"/>
</dbReference>
<comment type="similarity">
    <text evidence="1">Belongs to the HIBADH-related family.</text>
</comment>
<dbReference type="PANTHER" id="PTHR43580:SF2">
    <property type="entry name" value="CYTOKINE-LIKE NUCLEAR FACTOR N-PAC"/>
    <property type="match status" value="1"/>
</dbReference>
<organism evidence="5 6">
    <name type="scientific">Micromonospora cathayae</name>
    <dbReference type="NCBI Taxonomy" id="3028804"/>
    <lineage>
        <taxon>Bacteria</taxon>
        <taxon>Bacillati</taxon>
        <taxon>Actinomycetota</taxon>
        <taxon>Actinomycetes</taxon>
        <taxon>Micromonosporales</taxon>
        <taxon>Micromonosporaceae</taxon>
        <taxon>Micromonospora</taxon>
    </lineage>
</organism>
<reference evidence="5 6" key="1">
    <citation type="submission" date="2023-02" db="EMBL/GenBank/DDBJ databases">
        <authorList>
            <person name="Mo P."/>
        </authorList>
    </citation>
    <scope>NUCLEOTIDE SEQUENCE [LARGE SCALE GENOMIC DNA]</scope>
    <source>
        <strain evidence="5 6">HUAS 3</strain>
    </source>
</reference>
<dbReference type="InterPro" id="IPR048666">
    <property type="entry name" value="RedAm-like_C"/>
</dbReference>